<sequence>MLNVNLPERIETRLVELSARTGKSPDAITQTALDLYLEELEDCLDVVEIKKQGGETVSLNELGKALGLES</sequence>
<proteinExistence type="predicted"/>
<dbReference type="AlphaFoldDB" id="A0A2S6H5Q7"/>
<accession>A0A2S6H5Q7</accession>
<dbReference type="Proteomes" id="UP000238071">
    <property type="component" value="Unassembled WGS sequence"/>
</dbReference>
<organism evidence="1 2">
    <name type="scientific">Methylobacter tundripaludum</name>
    <dbReference type="NCBI Taxonomy" id="173365"/>
    <lineage>
        <taxon>Bacteria</taxon>
        <taxon>Pseudomonadati</taxon>
        <taxon>Pseudomonadota</taxon>
        <taxon>Gammaproteobacteria</taxon>
        <taxon>Methylococcales</taxon>
        <taxon>Methylococcaceae</taxon>
        <taxon>Methylobacter</taxon>
    </lineage>
</organism>
<evidence type="ECO:0000313" key="2">
    <source>
        <dbReference type="Proteomes" id="UP000238071"/>
    </source>
</evidence>
<dbReference type="EMBL" id="PTIY01000003">
    <property type="protein sequence ID" value="PPK72797.1"/>
    <property type="molecule type" value="Genomic_DNA"/>
</dbReference>
<name>A0A2S6H5Q7_9GAMM</name>
<protein>
    <recommendedName>
        <fullName evidence="3">RHH-type rel operon transcriptional repressor/antitoxin RelB</fullName>
    </recommendedName>
</protein>
<keyword evidence="2" id="KW-1185">Reference proteome</keyword>
<evidence type="ECO:0008006" key="3">
    <source>
        <dbReference type="Google" id="ProtNLM"/>
    </source>
</evidence>
<reference evidence="1 2" key="1">
    <citation type="submission" date="2018-02" db="EMBL/GenBank/DDBJ databases">
        <title>Subsurface microbial communities from deep shales in Ohio and West Virginia, USA.</title>
        <authorList>
            <person name="Wrighton K."/>
        </authorList>
    </citation>
    <scope>NUCLEOTIDE SEQUENCE [LARGE SCALE GENOMIC DNA]</scope>
    <source>
        <strain evidence="1 2">OWC-G53F</strain>
    </source>
</reference>
<evidence type="ECO:0000313" key="1">
    <source>
        <dbReference type="EMBL" id="PPK72797.1"/>
    </source>
</evidence>
<gene>
    <name evidence="1" type="ORF">B0F88_103235</name>
</gene>
<comment type="caution">
    <text evidence="1">The sequence shown here is derived from an EMBL/GenBank/DDBJ whole genome shotgun (WGS) entry which is preliminary data.</text>
</comment>
<dbReference type="RefSeq" id="WP_104422888.1">
    <property type="nucleotide sequence ID" value="NZ_PTIY01000003.1"/>
</dbReference>